<name>A0A545UJ37_9GAMM</name>
<keyword evidence="2" id="KW-0597">Phosphoprotein</keyword>
<proteinExistence type="predicted"/>
<feature type="domain" description="Response regulatory" evidence="3">
    <location>
        <begin position="3"/>
        <end position="116"/>
    </location>
</feature>
<keyword evidence="1" id="KW-0238">DNA-binding</keyword>
<accession>A0A545UJ37</accession>
<dbReference type="GO" id="GO:0000156">
    <property type="term" value="F:phosphorelay response regulator activity"/>
    <property type="evidence" value="ECO:0007669"/>
    <property type="project" value="TreeGrafter"/>
</dbReference>
<evidence type="ECO:0000313" key="4">
    <source>
        <dbReference type="EMBL" id="TQV89476.1"/>
    </source>
</evidence>
<dbReference type="SUPFAM" id="SSF52172">
    <property type="entry name" value="CheY-like"/>
    <property type="match status" value="1"/>
</dbReference>
<dbReference type="InterPro" id="IPR001789">
    <property type="entry name" value="Sig_transdc_resp-reg_receiver"/>
</dbReference>
<dbReference type="RefSeq" id="WP_142891540.1">
    <property type="nucleotide sequence ID" value="NZ_ML660160.1"/>
</dbReference>
<evidence type="ECO:0000256" key="2">
    <source>
        <dbReference type="PROSITE-ProRule" id="PRU00169"/>
    </source>
</evidence>
<feature type="modified residue" description="4-aspartylphosphate" evidence="2">
    <location>
        <position position="52"/>
    </location>
</feature>
<dbReference type="EMBL" id="VIKS01000001">
    <property type="protein sequence ID" value="TQV89476.1"/>
    <property type="molecule type" value="Genomic_DNA"/>
</dbReference>
<dbReference type="Pfam" id="PF00072">
    <property type="entry name" value="Response_reg"/>
    <property type="match status" value="1"/>
</dbReference>
<evidence type="ECO:0000259" key="3">
    <source>
        <dbReference type="PROSITE" id="PS50110"/>
    </source>
</evidence>
<dbReference type="CDD" id="cd17574">
    <property type="entry name" value="REC_OmpR"/>
    <property type="match status" value="1"/>
</dbReference>
<evidence type="ECO:0000256" key="1">
    <source>
        <dbReference type="ARBA" id="ARBA00023125"/>
    </source>
</evidence>
<dbReference type="Proteomes" id="UP000315439">
    <property type="component" value="Unassembled WGS sequence"/>
</dbReference>
<evidence type="ECO:0000313" key="5">
    <source>
        <dbReference type="Proteomes" id="UP000315439"/>
    </source>
</evidence>
<reference evidence="4 5" key="1">
    <citation type="submission" date="2019-07" db="EMBL/GenBank/DDBJ databases">
        <title>Draft genome for Aliikangiella sp. M105.</title>
        <authorList>
            <person name="Wang G."/>
        </authorList>
    </citation>
    <scope>NUCLEOTIDE SEQUENCE [LARGE SCALE GENOMIC DNA]</scope>
    <source>
        <strain evidence="4 5">M105</strain>
    </source>
</reference>
<dbReference type="PANTHER" id="PTHR48111">
    <property type="entry name" value="REGULATOR OF RPOS"/>
    <property type="match status" value="1"/>
</dbReference>
<dbReference type="GO" id="GO:0000976">
    <property type="term" value="F:transcription cis-regulatory region binding"/>
    <property type="evidence" value="ECO:0007669"/>
    <property type="project" value="TreeGrafter"/>
</dbReference>
<dbReference type="PROSITE" id="PS50110">
    <property type="entry name" value="RESPONSE_REGULATORY"/>
    <property type="match status" value="1"/>
</dbReference>
<dbReference type="OrthoDB" id="9802186at2"/>
<organism evidence="4 5">
    <name type="scientific">Aliikangiella coralliicola</name>
    <dbReference type="NCBI Taxonomy" id="2592383"/>
    <lineage>
        <taxon>Bacteria</taxon>
        <taxon>Pseudomonadati</taxon>
        <taxon>Pseudomonadota</taxon>
        <taxon>Gammaproteobacteria</taxon>
        <taxon>Oceanospirillales</taxon>
        <taxon>Pleioneaceae</taxon>
        <taxon>Aliikangiella</taxon>
    </lineage>
</organism>
<dbReference type="PANTHER" id="PTHR48111:SF59">
    <property type="entry name" value="TRANSCRIPTIONAL REGULATORY PROTEIN BAER"/>
    <property type="match status" value="1"/>
</dbReference>
<dbReference type="AlphaFoldDB" id="A0A545UJ37"/>
<dbReference type="GO" id="GO:0032993">
    <property type="term" value="C:protein-DNA complex"/>
    <property type="evidence" value="ECO:0007669"/>
    <property type="project" value="TreeGrafter"/>
</dbReference>
<gene>
    <name evidence="4" type="ORF">FLL46_00930</name>
</gene>
<keyword evidence="5" id="KW-1185">Reference proteome</keyword>
<dbReference type="GO" id="GO:0006355">
    <property type="term" value="P:regulation of DNA-templated transcription"/>
    <property type="evidence" value="ECO:0007669"/>
    <property type="project" value="TreeGrafter"/>
</dbReference>
<dbReference type="Gene3D" id="3.40.50.2300">
    <property type="match status" value="1"/>
</dbReference>
<dbReference type="SMART" id="SM00448">
    <property type="entry name" value="REC"/>
    <property type="match status" value="1"/>
</dbReference>
<sequence length="124" mass="13939">MNRILVVEDDPEISEPLLRLLEANNFQVLHCFSGEQVFPAIAQFKPSLILLDIVLPVIDGLQICQDVRLNSDIPIIIMSAKASYSDRLDGFKMGADDFVCKPFSMSELVLRINSVMKRSKSRIS</sequence>
<comment type="caution">
    <text evidence="4">The sequence shown here is derived from an EMBL/GenBank/DDBJ whole genome shotgun (WGS) entry which is preliminary data.</text>
</comment>
<dbReference type="GO" id="GO:0005829">
    <property type="term" value="C:cytosol"/>
    <property type="evidence" value="ECO:0007669"/>
    <property type="project" value="TreeGrafter"/>
</dbReference>
<protein>
    <submittedName>
        <fullName evidence="4">Response regulator transcription factor</fullName>
    </submittedName>
</protein>
<dbReference type="InterPro" id="IPR039420">
    <property type="entry name" value="WalR-like"/>
</dbReference>
<dbReference type="InterPro" id="IPR011006">
    <property type="entry name" value="CheY-like_superfamily"/>
</dbReference>